<keyword evidence="5 7" id="KW-1133">Transmembrane helix</keyword>
<feature type="transmembrane region" description="Helical" evidence="7">
    <location>
        <begin position="12"/>
        <end position="31"/>
    </location>
</feature>
<evidence type="ECO:0000256" key="6">
    <source>
        <dbReference type="ARBA" id="ARBA00023136"/>
    </source>
</evidence>
<organism evidence="8 9">
    <name type="scientific">Sporomusa malonica</name>
    <dbReference type="NCBI Taxonomy" id="112901"/>
    <lineage>
        <taxon>Bacteria</taxon>
        <taxon>Bacillati</taxon>
        <taxon>Bacillota</taxon>
        <taxon>Negativicutes</taxon>
        <taxon>Selenomonadales</taxon>
        <taxon>Sporomusaceae</taxon>
        <taxon>Sporomusa</taxon>
    </lineage>
</organism>
<dbReference type="STRING" id="112901.SAMN04488500_10234"/>
<feature type="transmembrane region" description="Helical" evidence="7">
    <location>
        <begin position="255"/>
        <end position="273"/>
    </location>
</feature>
<dbReference type="OrthoDB" id="1677261at2"/>
<evidence type="ECO:0000256" key="4">
    <source>
        <dbReference type="ARBA" id="ARBA00022692"/>
    </source>
</evidence>
<feature type="transmembrane region" description="Helical" evidence="7">
    <location>
        <begin position="154"/>
        <end position="179"/>
    </location>
</feature>
<feature type="transmembrane region" description="Helical" evidence="7">
    <location>
        <begin position="230"/>
        <end position="249"/>
    </location>
</feature>
<proteinExistence type="inferred from homology"/>
<evidence type="ECO:0000256" key="5">
    <source>
        <dbReference type="ARBA" id="ARBA00022989"/>
    </source>
</evidence>
<feature type="transmembrane region" description="Helical" evidence="7">
    <location>
        <begin position="85"/>
        <end position="109"/>
    </location>
</feature>
<keyword evidence="3" id="KW-1003">Cell membrane</keyword>
<comment type="subcellular location">
    <subcellularLocation>
        <location evidence="1">Cell membrane</location>
        <topology evidence="1">Multi-pass membrane protein</topology>
    </subcellularLocation>
</comment>
<evidence type="ECO:0000256" key="2">
    <source>
        <dbReference type="ARBA" id="ARBA00008929"/>
    </source>
</evidence>
<sequence>MEKQQEYWGSLPAWYFFLAAMGAMMFIIVAITDLVGNEISGQINGWVSIVAFAVAGFGALLLLIELTHKSRGHLVNSRPFASVMSFGSILQSLYIPLVFVYATFFFSFIPWAGFGWLKEIVAILAIITAFLYVSYPGIELGEAKGRGFWNGSGLVSVFLINGAATGASALLLILMIMGYADNSYTAIIRRLAAGLLIAQLITVPGYVLGMKLSASEEARRGAEKLWTGEFSHSFWVGVVILGTLVPLLLNLLFASVYWLVIAAVLVLAGGVCFRLDFLRAAVRVALPGEERTEMSKKEIAQLALSLERRWQEKAQWLNPKR</sequence>
<dbReference type="InterPro" id="IPR052049">
    <property type="entry name" value="Electron_transfer_protein"/>
</dbReference>
<dbReference type="PANTHER" id="PTHR34856">
    <property type="entry name" value="PROTEIN NRFD"/>
    <property type="match status" value="1"/>
</dbReference>
<evidence type="ECO:0000313" key="9">
    <source>
        <dbReference type="Proteomes" id="UP000192738"/>
    </source>
</evidence>
<dbReference type="Proteomes" id="UP000192738">
    <property type="component" value="Unassembled WGS sequence"/>
</dbReference>
<name>A0A1W1YNS1_9FIRM</name>
<keyword evidence="4 7" id="KW-0812">Transmembrane</keyword>
<dbReference type="Gene3D" id="1.20.1630.10">
    <property type="entry name" value="Formate dehydrogenase/DMSO reductase domain"/>
    <property type="match status" value="1"/>
</dbReference>
<accession>A0A1W1YNS1</accession>
<keyword evidence="9" id="KW-1185">Reference proteome</keyword>
<dbReference type="InterPro" id="IPR005614">
    <property type="entry name" value="NrfD-like"/>
</dbReference>
<gene>
    <name evidence="8" type="ORF">SAMN04488500_10234</name>
</gene>
<keyword evidence="6 7" id="KW-0472">Membrane</keyword>
<evidence type="ECO:0000256" key="1">
    <source>
        <dbReference type="ARBA" id="ARBA00004651"/>
    </source>
</evidence>
<evidence type="ECO:0000256" key="3">
    <source>
        <dbReference type="ARBA" id="ARBA00022475"/>
    </source>
</evidence>
<reference evidence="8 9" key="1">
    <citation type="submission" date="2017-04" db="EMBL/GenBank/DDBJ databases">
        <authorList>
            <person name="Afonso C.L."/>
            <person name="Miller P.J."/>
            <person name="Scott M.A."/>
            <person name="Spackman E."/>
            <person name="Goraichik I."/>
            <person name="Dimitrov K.M."/>
            <person name="Suarez D.L."/>
            <person name="Swayne D.E."/>
        </authorList>
    </citation>
    <scope>NUCLEOTIDE SEQUENCE [LARGE SCALE GENOMIC DNA]</scope>
    <source>
        <strain evidence="8 9">DSM 5090</strain>
    </source>
</reference>
<dbReference type="PANTHER" id="PTHR34856:SF2">
    <property type="entry name" value="PROTEIN NRFD"/>
    <property type="match status" value="1"/>
</dbReference>
<dbReference type="RefSeq" id="WP_084573954.1">
    <property type="nucleotide sequence ID" value="NZ_CP155572.1"/>
</dbReference>
<dbReference type="EMBL" id="FWXI01000002">
    <property type="protein sequence ID" value="SMC37783.1"/>
    <property type="molecule type" value="Genomic_DNA"/>
</dbReference>
<feature type="transmembrane region" description="Helical" evidence="7">
    <location>
        <begin position="43"/>
        <end position="64"/>
    </location>
</feature>
<dbReference type="Pfam" id="PF03916">
    <property type="entry name" value="NrfD"/>
    <property type="match status" value="1"/>
</dbReference>
<dbReference type="GO" id="GO:0005886">
    <property type="term" value="C:plasma membrane"/>
    <property type="evidence" value="ECO:0007669"/>
    <property type="project" value="UniProtKB-SubCell"/>
</dbReference>
<dbReference type="AlphaFoldDB" id="A0A1W1YNS1"/>
<feature type="transmembrane region" description="Helical" evidence="7">
    <location>
        <begin position="191"/>
        <end position="209"/>
    </location>
</feature>
<feature type="transmembrane region" description="Helical" evidence="7">
    <location>
        <begin position="115"/>
        <end position="133"/>
    </location>
</feature>
<evidence type="ECO:0000256" key="7">
    <source>
        <dbReference type="SAM" id="Phobius"/>
    </source>
</evidence>
<protein>
    <submittedName>
        <fullName evidence="8">Formate-dependent nitrite reductase, membrane component NrfD</fullName>
    </submittedName>
</protein>
<comment type="similarity">
    <text evidence="2">Belongs to the NrfD family.</text>
</comment>
<evidence type="ECO:0000313" key="8">
    <source>
        <dbReference type="EMBL" id="SMC37783.1"/>
    </source>
</evidence>